<dbReference type="PANTHER" id="PTHR48104">
    <property type="entry name" value="METACASPASE-4"/>
    <property type="match status" value="1"/>
</dbReference>
<dbReference type="Pfam" id="PF00656">
    <property type="entry name" value="Peptidase_C14"/>
    <property type="match status" value="1"/>
</dbReference>
<feature type="non-terminal residue" evidence="3">
    <location>
        <position position="160"/>
    </location>
</feature>
<dbReference type="GO" id="GO:0006508">
    <property type="term" value="P:proteolysis"/>
    <property type="evidence" value="ECO:0007669"/>
    <property type="project" value="InterPro"/>
</dbReference>
<dbReference type="InterPro" id="IPR011600">
    <property type="entry name" value="Pept_C14_caspase"/>
</dbReference>
<evidence type="ECO:0000259" key="2">
    <source>
        <dbReference type="Pfam" id="PF00656"/>
    </source>
</evidence>
<evidence type="ECO:0000313" key="4">
    <source>
        <dbReference type="Proteomes" id="UP000724874"/>
    </source>
</evidence>
<dbReference type="GO" id="GO:0004197">
    <property type="term" value="F:cysteine-type endopeptidase activity"/>
    <property type="evidence" value="ECO:0007669"/>
    <property type="project" value="InterPro"/>
</dbReference>
<name>A0A9P5N8U2_GYMJU</name>
<reference evidence="3" key="1">
    <citation type="submission" date="2020-11" db="EMBL/GenBank/DDBJ databases">
        <authorList>
            <consortium name="DOE Joint Genome Institute"/>
            <person name="Ahrendt S."/>
            <person name="Riley R."/>
            <person name="Andreopoulos W."/>
            <person name="LaButti K."/>
            <person name="Pangilinan J."/>
            <person name="Ruiz-duenas F.J."/>
            <person name="Barrasa J.M."/>
            <person name="Sanchez-Garcia M."/>
            <person name="Camarero S."/>
            <person name="Miyauchi S."/>
            <person name="Serrano A."/>
            <person name="Linde D."/>
            <person name="Babiker R."/>
            <person name="Drula E."/>
            <person name="Ayuso-Fernandez I."/>
            <person name="Pacheco R."/>
            <person name="Padilla G."/>
            <person name="Ferreira P."/>
            <person name="Barriuso J."/>
            <person name="Kellner H."/>
            <person name="Castanera R."/>
            <person name="Alfaro M."/>
            <person name="Ramirez L."/>
            <person name="Pisabarro A.G."/>
            <person name="Kuo A."/>
            <person name="Tritt A."/>
            <person name="Lipzen A."/>
            <person name="He G."/>
            <person name="Yan M."/>
            <person name="Ng V."/>
            <person name="Cullen D."/>
            <person name="Martin F."/>
            <person name="Rosso M.-N."/>
            <person name="Henrissat B."/>
            <person name="Hibbett D."/>
            <person name="Martinez A.T."/>
            <person name="Grigoriev I.V."/>
        </authorList>
    </citation>
    <scope>NUCLEOTIDE SEQUENCE</scope>
    <source>
        <strain evidence="3">AH 44721</strain>
    </source>
</reference>
<keyword evidence="4" id="KW-1185">Reference proteome</keyword>
<dbReference type="Gene3D" id="3.40.50.1460">
    <property type="match status" value="1"/>
</dbReference>
<dbReference type="InterPro" id="IPR050452">
    <property type="entry name" value="Metacaspase"/>
</dbReference>
<comment type="similarity">
    <text evidence="1">Belongs to the peptidase C14B family.</text>
</comment>
<feature type="domain" description="Peptidase C14 caspase" evidence="2">
    <location>
        <begin position="8"/>
        <end position="155"/>
    </location>
</feature>
<dbReference type="EMBL" id="JADNYJ010000217">
    <property type="protein sequence ID" value="KAF8874258.1"/>
    <property type="molecule type" value="Genomic_DNA"/>
</dbReference>
<organism evidence="3 4">
    <name type="scientific">Gymnopilus junonius</name>
    <name type="common">Spectacular rustgill mushroom</name>
    <name type="synonym">Gymnopilus spectabilis subsp. junonius</name>
    <dbReference type="NCBI Taxonomy" id="109634"/>
    <lineage>
        <taxon>Eukaryota</taxon>
        <taxon>Fungi</taxon>
        <taxon>Dikarya</taxon>
        <taxon>Basidiomycota</taxon>
        <taxon>Agaricomycotina</taxon>
        <taxon>Agaricomycetes</taxon>
        <taxon>Agaricomycetidae</taxon>
        <taxon>Agaricales</taxon>
        <taxon>Agaricineae</taxon>
        <taxon>Hymenogastraceae</taxon>
        <taxon>Gymnopilus</taxon>
    </lineage>
</organism>
<proteinExistence type="inferred from homology"/>
<accession>A0A9P5N8U2</accession>
<dbReference type="OrthoDB" id="10255174at2759"/>
<comment type="caution">
    <text evidence="3">The sequence shown here is derived from an EMBL/GenBank/DDBJ whole genome shotgun (WGS) entry which is preliminary data.</text>
</comment>
<gene>
    <name evidence="3" type="ORF">CPB84DRAFT_1690271</name>
</gene>
<dbReference type="Proteomes" id="UP000724874">
    <property type="component" value="Unassembled WGS sequence"/>
</dbReference>
<evidence type="ECO:0000313" key="3">
    <source>
        <dbReference type="EMBL" id="KAF8874258.1"/>
    </source>
</evidence>
<dbReference type="AlphaFoldDB" id="A0A9P5N8U2"/>
<sequence>MKYKAIFVLIIGIDRYESEYIPSLTGAVADARALKTYLVDHLGASEDRIAILENKAATRAGIIRGFEHLSSDPRLQIGDPILVFYAGYGSQAVTSSGCSPAASVKNIQVILPYDVLCKVNGKVVEPIPNCTLRAFLDDLAQEKGNNITFILDTCHSTFGT</sequence>
<dbReference type="PANTHER" id="PTHR48104:SF30">
    <property type="entry name" value="METACASPASE-1"/>
    <property type="match status" value="1"/>
</dbReference>
<dbReference type="GO" id="GO:0005737">
    <property type="term" value="C:cytoplasm"/>
    <property type="evidence" value="ECO:0007669"/>
    <property type="project" value="TreeGrafter"/>
</dbReference>
<evidence type="ECO:0000256" key="1">
    <source>
        <dbReference type="ARBA" id="ARBA00009005"/>
    </source>
</evidence>
<protein>
    <recommendedName>
        <fullName evidence="2">Peptidase C14 caspase domain-containing protein</fullName>
    </recommendedName>
</protein>